<feature type="transmembrane region" description="Helical" evidence="9">
    <location>
        <begin position="262"/>
        <end position="281"/>
    </location>
</feature>
<comment type="subcellular location">
    <subcellularLocation>
        <location evidence="1">Cell membrane</location>
        <topology evidence="1">Multi-pass membrane protein</topology>
    </subcellularLocation>
</comment>
<evidence type="ECO:0000313" key="12">
    <source>
        <dbReference type="EMBL" id="SNB68648.1"/>
    </source>
</evidence>
<proteinExistence type="inferred from homology"/>
<dbReference type="RefSeq" id="WP_244593220.1">
    <property type="nucleotide sequence ID" value="NZ_FYDG01000003.1"/>
</dbReference>
<dbReference type="GO" id="GO:0005524">
    <property type="term" value="F:ATP binding"/>
    <property type="evidence" value="ECO:0007669"/>
    <property type="project" value="UniProtKB-KW"/>
</dbReference>
<dbReference type="InterPro" id="IPR036640">
    <property type="entry name" value="ABC1_TM_sf"/>
</dbReference>
<comment type="function">
    <text evidence="8">Part of an ABC transporter complex. Transmembrane domains (TMD) form a pore in the inner membrane and the ATP-binding domain (NBD) is responsible for energy generation.</text>
</comment>
<comment type="similarity">
    <text evidence="2">Belongs to the ABC transporter superfamily.</text>
</comment>
<evidence type="ECO:0000256" key="1">
    <source>
        <dbReference type="ARBA" id="ARBA00004651"/>
    </source>
</evidence>
<dbReference type="GO" id="GO:0016887">
    <property type="term" value="F:ATP hydrolysis activity"/>
    <property type="evidence" value="ECO:0007669"/>
    <property type="project" value="InterPro"/>
</dbReference>
<dbReference type="PANTHER" id="PTHR43394">
    <property type="entry name" value="ATP-DEPENDENT PERMEASE MDL1, MITOCHONDRIAL"/>
    <property type="match status" value="1"/>
</dbReference>
<dbReference type="GO" id="GO:0015421">
    <property type="term" value="F:ABC-type oligopeptide transporter activity"/>
    <property type="evidence" value="ECO:0007669"/>
    <property type="project" value="TreeGrafter"/>
</dbReference>
<dbReference type="Gene3D" id="3.40.50.300">
    <property type="entry name" value="P-loop containing nucleotide triphosphate hydrolases"/>
    <property type="match status" value="1"/>
</dbReference>
<keyword evidence="6 9" id="KW-1133">Transmembrane helix</keyword>
<dbReference type="InterPro" id="IPR011527">
    <property type="entry name" value="ABC1_TM_dom"/>
</dbReference>
<dbReference type="PROSITE" id="PS50893">
    <property type="entry name" value="ABC_TRANSPORTER_2"/>
    <property type="match status" value="1"/>
</dbReference>
<dbReference type="GO" id="GO:0090374">
    <property type="term" value="P:oligopeptide export from mitochondrion"/>
    <property type="evidence" value="ECO:0007669"/>
    <property type="project" value="TreeGrafter"/>
</dbReference>
<evidence type="ECO:0000256" key="2">
    <source>
        <dbReference type="ARBA" id="ARBA00005417"/>
    </source>
</evidence>
<dbReference type="PROSITE" id="PS50929">
    <property type="entry name" value="ABC_TM1F"/>
    <property type="match status" value="1"/>
</dbReference>
<dbReference type="InterPro" id="IPR003593">
    <property type="entry name" value="AAA+_ATPase"/>
</dbReference>
<keyword evidence="3 9" id="KW-0812">Transmembrane</keyword>
<feature type="transmembrane region" description="Helical" evidence="9">
    <location>
        <begin position="175"/>
        <end position="194"/>
    </location>
</feature>
<dbReference type="SMART" id="SM00382">
    <property type="entry name" value="AAA"/>
    <property type="match status" value="1"/>
</dbReference>
<accession>A0A212R914</accession>
<dbReference type="Proteomes" id="UP000198418">
    <property type="component" value="Unassembled WGS sequence"/>
</dbReference>
<feature type="domain" description="ABC transmembrane type-1" evidence="11">
    <location>
        <begin position="37"/>
        <end position="319"/>
    </location>
</feature>
<dbReference type="GO" id="GO:0005886">
    <property type="term" value="C:plasma membrane"/>
    <property type="evidence" value="ECO:0007669"/>
    <property type="project" value="UniProtKB-SubCell"/>
</dbReference>
<evidence type="ECO:0000259" key="11">
    <source>
        <dbReference type="PROSITE" id="PS50929"/>
    </source>
</evidence>
<protein>
    <submittedName>
        <fullName evidence="12">ATP-binding cassette, subfamily B</fullName>
    </submittedName>
</protein>
<gene>
    <name evidence="12" type="ORF">SAMN06265338_10394</name>
</gene>
<keyword evidence="4" id="KW-0547">Nucleotide-binding</keyword>
<dbReference type="InterPro" id="IPR039421">
    <property type="entry name" value="Type_1_exporter"/>
</dbReference>
<dbReference type="EMBL" id="FYDG01000003">
    <property type="protein sequence ID" value="SNB68648.1"/>
    <property type="molecule type" value="Genomic_DNA"/>
</dbReference>
<evidence type="ECO:0000259" key="10">
    <source>
        <dbReference type="PROSITE" id="PS50893"/>
    </source>
</evidence>
<dbReference type="Gene3D" id="1.20.1560.10">
    <property type="entry name" value="ABC transporter type 1, transmembrane domain"/>
    <property type="match status" value="1"/>
</dbReference>
<dbReference type="InterPro" id="IPR003439">
    <property type="entry name" value="ABC_transporter-like_ATP-bd"/>
</dbReference>
<evidence type="ECO:0000256" key="7">
    <source>
        <dbReference type="ARBA" id="ARBA00023136"/>
    </source>
</evidence>
<evidence type="ECO:0000256" key="8">
    <source>
        <dbReference type="ARBA" id="ARBA00024725"/>
    </source>
</evidence>
<evidence type="ECO:0000313" key="13">
    <source>
        <dbReference type="Proteomes" id="UP000198418"/>
    </source>
</evidence>
<dbReference type="PANTHER" id="PTHR43394:SF7">
    <property type="entry name" value="ABC TRANSPORTER B FAMILY MEMBER 28"/>
    <property type="match status" value="1"/>
</dbReference>
<feature type="transmembrane region" description="Helical" evidence="9">
    <location>
        <begin position="72"/>
        <end position="90"/>
    </location>
</feature>
<evidence type="ECO:0000256" key="9">
    <source>
        <dbReference type="SAM" id="Phobius"/>
    </source>
</evidence>
<keyword evidence="13" id="KW-1185">Reference proteome</keyword>
<reference evidence="13" key="1">
    <citation type="submission" date="2017-06" db="EMBL/GenBank/DDBJ databases">
        <authorList>
            <person name="Varghese N."/>
            <person name="Submissions S."/>
        </authorList>
    </citation>
    <scope>NUCLEOTIDE SEQUENCE [LARGE SCALE GENOMIC DNA]</scope>
    <source>
        <strain evidence="13">DSM 137</strain>
    </source>
</reference>
<evidence type="ECO:0000256" key="4">
    <source>
        <dbReference type="ARBA" id="ARBA00022741"/>
    </source>
</evidence>
<name>A0A212R914_RHOAC</name>
<feature type="transmembrane region" description="Helical" evidence="9">
    <location>
        <begin position="36"/>
        <end position="57"/>
    </location>
</feature>
<keyword evidence="5 12" id="KW-0067">ATP-binding</keyword>
<dbReference type="CDD" id="cd18552">
    <property type="entry name" value="ABC_6TM_MsbA_like"/>
    <property type="match status" value="1"/>
</dbReference>
<keyword evidence="7 9" id="KW-0472">Membrane</keyword>
<feature type="transmembrane region" description="Helical" evidence="9">
    <location>
        <begin position="133"/>
        <end position="155"/>
    </location>
</feature>
<dbReference type="SUPFAM" id="SSF90123">
    <property type="entry name" value="ABC transporter transmembrane region"/>
    <property type="match status" value="1"/>
</dbReference>
<dbReference type="FunFam" id="3.40.50.300:FF:000218">
    <property type="entry name" value="Multidrug ABC transporter ATP-binding protein"/>
    <property type="match status" value="1"/>
</dbReference>
<sequence>MSWLSEKLAKKWFNAGQMHLIERLLREQGRKHVRSYVIAFAMMGVIAACTTFSAYIMKDIIDRIFVDRSIEAMWAIGGAIVTIYVVKGFATYGQQVTLTRIANNIVAEIQTRIFDKMLAMDIAFYNRSHSTEFIARQAFISSAASGALNMLITALGRDILTTLGLTFAMFQQDPVLAVLAVVIMPGAIIGVRKLGAKAKKVMMTEFSGFASILESLQETAQGIRVVKSFTLEGHMRARQSEAIRSFESAANKLARVQSRSSPLMETFAGVAIAAVVVYGGYRVIYNGAEPGNFFAFITALLLATEPVKRVARLQVDLSTSLMGVEMLYEFLDQQEPEKETGTELELKVTQGRVEFQQVEFSYRAGEQVLNGIDFVAEPGETTALVGRSGGGKTTTMAMLLRFYEPTGGRILIDGQDIAQCSRRSLRSQIGYVGQDSFLFKGSIRDNIAYGRPGASEDEIVAAAKAAFAHDFITGFENGYDSPVGEQGMQLSGGQRQRIAIARAFLKNAPLILLDEATSALDTESERAVQEALKQLCAGRTTLVIAHRLSTVAKAERICVIESGKVIEMGRQDQLLAKGGVYALLHKTQFESAALLAEAAAE</sequence>
<organism evidence="12 13">
    <name type="scientific">Rhodoblastus acidophilus</name>
    <name type="common">Rhodopseudomonas acidophila</name>
    <dbReference type="NCBI Taxonomy" id="1074"/>
    <lineage>
        <taxon>Bacteria</taxon>
        <taxon>Pseudomonadati</taxon>
        <taxon>Pseudomonadota</taxon>
        <taxon>Alphaproteobacteria</taxon>
        <taxon>Hyphomicrobiales</taxon>
        <taxon>Rhodoblastaceae</taxon>
        <taxon>Rhodoblastus</taxon>
    </lineage>
</organism>
<dbReference type="PROSITE" id="PS00211">
    <property type="entry name" value="ABC_TRANSPORTER_1"/>
    <property type="match status" value="1"/>
</dbReference>
<feature type="domain" description="ABC transporter" evidence="10">
    <location>
        <begin position="353"/>
        <end position="587"/>
    </location>
</feature>
<dbReference type="Pfam" id="PF00005">
    <property type="entry name" value="ABC_tran"/>
    <property type="match status" value="1"/>
</dbReference>
<dbReference type="InterPro" id="IPR017871">
    <property type="entry name" value="ABC_transporter-like_CS"/>
</dbReference>
<evidence type="ECO:0000256" key="6">
    <source>
        <dbReference type="ARBA" id="ARBA00022989"/>
    </source>
</evidence>
<evidence type="ECO:0000256" key="3">
    <source>
        <dbReference type="ARBA" id="ARBA00022692"/>
    </source>
</evidence>
<dbReference type="SUPFAM" id="SSF52540">
    <property type="entry name" value="P-loop containing nucleoside triphosphate hydrolases"/>
    <property type="match status" value="1"/>
</dbReference>
<dbReference type="Pfam" id="PF00664">
    <property type="entry name" value="ABC_membrane"/>
    <property type="match status" value="1"/>
</dbReference>
<evidence type="ECO:0000256" key="5">
    <source>
        <dbReference type="ARBA" id="ARBA00022840"/>
    </source>
</evidence>
<dbReference type="InterPro" id="IPR027417">
    <property type="entry name" value="P-loop_NTPase"/>
</dbReference>
<dbReference type="AlphaFoldDB" id="A0A212R914"/>